<keyword evidence="3" id="KW-1185">Reference proteome</keyword>
<dbReference type="Proteomes" id="UP000611554">
    <property type="component" value="Unassembled WGS sequence"/>
</dbReference>
<protein>
    <submittedName>
        <fullName evidence="2">Uncharacterized protein</fullName>
    </submittedName>
</protein>
<dbReference type="EMBL" id="BMQJ01000002">
    <property type="protein sequence ID" value="GGP84919.1"/>
    <property type="molecule type" value="Genomic_DNA"/>
</dbReference>
<feature type="transmembrane region" description="Helical" evidence="1">
    <location>
        <begin position="72"/>
        <end position="90"/>
    </location>
</feature>
<sequence length="93" mass="9576">MLVPVGGFSVESSDGRVLILVLVATVVFFVGRRFQRTVDAWLGWGKAVSAAAEAAAKITDAKSAAWSAVRGMALAGAVTLVFLAVIVNAVRSG</sequence>
<proteinExistence type="predicted"/>
<comment type="caution">
    <text evidence="2">The sequence shown here is derived from an EMBL/GenBank/DDBJ whole genome shotgun (WGS) entry which is preliminary data.</text>
</comment>
<keyword evidence="1" id="KW-1133">Transmembrane helix</keyword>
<keyword evidence="1" id="KW-0472">Membrane</keyword>
<reference evidence="3" key="1">
    <citation type="journal article" date="2019" name="Int. J. Syst. Evol. Microbiol.">
        <title>The Global Catalogue of Microorganisms (GCM) 10K type strain sequencing project: providing services to taxonomists for standard genome sequencing and annotation.</title>
        <authorList>
            <consortium name="The Broad Institute Genomics Platform"/>
            <consortium name="The Broad Institute Genome Sequencing Center for Infectious Disease"/>
            <person name="Wu L."/>
            <person name="Ma J."/>
        </authorList>
    </citation>
    <scope>NUCLEOTIDE SEQUENCE [LARGE SCALE GENOMIC DNA]</scope>
    <source>
        <strain evidence="3">JCM 3115</strain>
    </source>
</reference>
<evidence type="ECO:0000256" key="1">
    <source>
        <dbReference type="SAM" id="Phobius"/>
    </source>
</evidence>
<accession>A0ABQ2QLV2</accession>
<name>A0ABQ2QLV2_9ACTN</name>
<keyword evidence="1" id="KW-0812">Transmembrane</keyword>
<evidence type="ECO:0000313" key="2">
    <source>
        <dbReference type="EMBL" id="GGP84919.1"/>
    </source>
</evidence>
<evidence type="ECO:0000313" key="3">
    <source>
        <dbReference type="Proteomes" id="UP000611554"/>
    </source>
</evidence>
<gene>
    <name evidence="2" type="ORF">GCM10010140_12700</name>
</gene>
<feature type="transmembrane region" description="Helical" evidence="1">
    <location>
        <begin position="15"/>
        <end position="31"/>
    </location>
</feature>
<organism evidence="2 3">
    <name type="scientific">Streptosporangium pseudovulgare</name>
    <dbReference type="NCBI Taxonomy" id="35765"/>
    <lineage>
        <taxon>Bacteria</taxon>
        <taxon>Bacillati</taxon>
        <taxon>Actinomycetota</taxon>
        <taxon>Actinomycetes</taxon>
        <taxon>Streptosporangiales</taxon>
        <taxon>Streptosporangiaceae</taxon>
        <taxon>Streptosporangium</taxon>
    </lineage>
</organism>